<keyword evidence="2" id="KW-1185">Reference proteome</keyword>
<comment type="caution">
    <text evidence="1">The sequence shown here is derived from an EMBL/GenBank/DDBJ whole genome shotgun (WGS) entry which is preliminary data.</text>
</comment>
<dbReference type="Gene3D" id="3.60.10.10">
    <property type="entry name" value="Endonuclease/exonuclease/phosphatase"/>
    <property type="match status" value="1"/>
</dbReference>
<dbReference type="SUPFAM" id="SSF56219">
    <property type="entry name" value="DNase I-like"/>
    <property type="match status" value="1"/>
</dbReference>
<dbReference type="AlphaFoldDB" id="A0AAE0EH59"/>
<dbReference type="PANTHER" id="PTHR33710:SF64">
    <property type="entry name" value="ENDONUCLEASE_EXONUCLEASE_PHOSPHATASE DOMAIN-CONTAINING PROTEIN"/>
    <property type="match status" value="1"/>
</dbReference>
<organism evidence="1 2">
    <name type="scientific">Dipteronia sinensis</name>
    <dbReference type="NCBI Taxonomy" id="43782"/>
    <lineage>
        <taxon>Eukaryota</taxon>
        <taxon>Viridiplantae</taxon>
        <taxon>Streptophyta</taxon>
        <taxon>Embryophyta</taxon>
        <taxon>Tracheophyta</taxon>
        <taxon>Spermatophyta</taxon>
        <taxon>Magnoliopsida</taxon>
        <taxon>eudicotyledons</taxon>
        <taxon>Gunneridae</taxon>
        <taxon>Pentapetalae</taxon>
        <taxon>rosids</taxon>
        <taxon>malvids</taxon>
        <taxon>Sapindales</taxon>
        <taxon>Sapindaceae</taxon>
        <taxon>Hippocastanoideae</taxon>
        <taxon>Acereae</taxon>
        <taxon>Dipteronia</taxon>
    </lineage>
</organism>
<proteinExistence type="predicted"/>
<dbReference type="Proteomes" id="UP001281410">
    <property type="component" value="Unassembled WGS sequence"/>
</dbReference>
<reference evidence="1" key="1">
    <citation type="journal article" date="2023" name="Plant J.">
        <title>Genome sequences and population genomics provide insights into the demographic history, inbreeding, and mutation load of two 'living fossil' tree species of Dipteronia.</title>
        <authorList>
            <person name="Feng Y."/>
            <person name="Comes H.P."/>
            <person name="Chen J."/>
            <person name="Zhu S."/>
            <person name="Lu R."/>
            <person name="Zhang X."/>
            <person name="Li P."/>
            <person name="Qiu J."/>
            <person name="Olsen K.M."/>
            <person name="Qiu Y."/>
        </authorList>
    </citation>
    <scope>NUCLEOTIDE SEQUENCE</scope>
    <source>
        <strain evidence="1">NBL</strain>
    </source>
</reference>
<dbReference type="EMBL" id="JANJYJ010000002">
    <property type="protein sequence ID" value="KAK3227647.1"/>
    <property type="molecule type" value="Genomic_DNA"/>
</dbReference>
<evidence type="ECO:0000313" key="2">
    <source>
        <dbReference type="Proteomes" id="UP001281410"/>
    </source>
</evidence>
<evidence type="ECO:0000313" key="1">
    <source>
        <dbReference type="EMBL" id="KAK3227647.1"/>
    </source>
</evidence>
<dbReference type="PANTHER" id="PTHR33710">
    <property type="entry name" value="BNAC02G09200D PROTEIN"/>
    <property type="match status" value="1"/>
</dbReference>
<name>A0AAE0EH59_9ROSI</name>
<protein>
    <recommendedName>
        <fullName evidence="3">Endonuclease/exonuclease/phosphatase domain-containing protein</fullName>
    </recommendedName>
</protein>
<accession>A0AAE0EH59</accession>
<evidence type="ECO:0008006" key="3">
    <source>
        <dbReference type="Google" id="ProtNLM"/>
    </source>
</evidence>
<sequence length="157" mass="18162">MRITLQSRRVFRLKGVLSWQGIELVGLKKEVVFCNIYAANVEVVRKELWDYICNVQVLFLMPWCIGEDFNMVFDPSEQKRVGCNLGSVRNFNSLMIKAKVVNLSLLGIPFTQSNNKDIESWARLDRFLISTKILAWFPSLIQKRLSRSLSNHNAILL</sequence>
<dbReference type="InterPro" id="IPR036691">
    <property type="entry name" value="Endo/exonu/phosph_ase_sf"/>
</dbReference>
<gene>
    <name evidence="1" type="ORF">Dsin_007509</name>
</gene>